<keyword evidence="1" id="KW-0966">Cell projection</keyword>
<name>A0A3N6MB10_NATCH</name>
<evidence type="ECO:0000313" key="2">
    <source>
        <dbReference type="Proteomes" id="UP000282323"/>
    </source>
</evidence>
<reference evidence="1 2" key="1">
    <citation type="submission" date="2018-10" db="EMBL/GenBank/DDBJ databases">
        <title>Natrarchaeobius chitinivorans gen. nov., sp. nov., and Natrarchaeobius haloalkaliphilus sp. nov., alkaliphilic, chitin-utilizing haloarchaea from hypersaline alkaline lakes.</title>
        <authorList>
            <person name="Sorokin D.Y."/>
            <person name="Elcheninov A.G."/>
            <person name="Kostrikina N.A."/>
            <person name="Bale N.J."/>
            <person name="Sinninghe Damste J.S."/>
            <person name="Khijniak T.V."/>
            <person name="Kublanov I.V."/>
            <person name="Toshchakov S.V."/>
        </authorList>
    </citation>
    <scope>NUCLEOTIDE SEQUENCE [LARGE SCALE GENOMIC DNA]</scope>
    <source>
        <strain evidence="1 2">AArcht4T</strain>
    </source>
</reference>
<dbReference type="EMBL" id="REGA01000013">
    <property type="protein sequence ID" value="RQG93580.1"/>
    <property type="molecule type" value="Genomic_DNA"/>
</dbReference>
<protein>
    <submittedName>
        <fullName evidence="1">Flagella cluster protein</fullName>
    </submittedName>
</protein>
<gene>
    <name evidence="1" type="ORF">EA473_14735</name>
</gene>
<keyword evidence="2" id="KW-1185">Reference proteome</keyword>
<proteinExistence type="predicted"/>
<dbReference type="OrthoDB" id="191000at2157"/>
<dbReference type="InterPro" id="IPR055809">
    <property type="entry name" value="DUF7385"/>
</dbReference>
<comment type="caution">
    <text evidence="1">The sequence shown here is derived from an EMBL/GenBank/DDBJ whole genome shotgun (WGS) entry which is preliminary data.</text>
</comment>
<dbReference type="AlphaFoldDB" id="A0A3N6MB10"/>
<evidence type="ECO:0000313" key="1">
    <source>
        <dbReference type="EMBL" id="RQG93580.1"/>
    </source>
</evidence>
<accession>A0A3N6MB10</accession>
<dbReference type="Pfam" id="PF24110">
    <property type="entry name" value="DUF7385"/>
    <property type="match status" value="1"/>
</dbReference>
<keyword evidence="1" id="KW-0282">Flagellum</keyword>
<organism evidence="1 2">
    <name type="scientific">Natrarchaeobius chitinivorans</name>
    <dbReference type="NCBI Taxonomy" id="1679083"/>
    <lineage>
        <taxon>Archaea</taxon>
        <taxon>Methanobacteriati</taxon>
        <taxon>Methanobacteriota</taxon>
        <taxon>Stenosarchaea group</taxon>
        <taxon>Halobacteria</taxon>
        <taxon>Halobacteriales</taxon>
        <taxon>Natrialbaceae</taxon>
        <taxon>Natrarchaeobius</taxon>
    </lineage>
</organism>
<sequence length="76" mass="9006">MDPDFDVHDHRHQMKLLRDAGDVAVYENREKLRCPACSEAFDRLMIIERRTMSFPETDGVPFCLVRRDESLALFRH</sequence>
<dbReference type="Proteomes" id="UP000282323">
    <property type="component" value="Unassembled WGS sequence"/>
</dbReference>
<keyword evidence="1" id="KW-0969">Cilium</keyword>
<dbReference type="RefSeq" id="WP_124196357.1">
    <property type="nucleotide sequence ID" value="NZ_REGA01000013.1"/>
</dbReference>